<evidence type="ECO:0000256" key="5">
    <source>
        <dbReference type="ARBA" id="ARBA00022989"/>
    </source>
</evidence>
<evidence type="ECO:0000256" key="4">
    <source>
        <dbReference type="ARBA" id="ARBA00022692"/>
    </source>
</evidence>
<feature type="transmembrane region" description="Helical" evidence="7">
    <location>
        <begin position="298"/>
        <end position="319"/>
    </location>
</feature>
<dbReference type="InterPro" id="IPR036259">
    <property type="entry name" value="MFS_trans_sf"/>
</dbReference>
<keyword evidence="10" id="KW-1185">Reference proteome</keyword>
<feature type="transmembrane region" description="Helical" evidence="7">
    <location>
        <begin position="331"/>
        <end position="353"/>
    </location>
</feature>
<dbReference type="PANTHER" id="PTHR48021:SF56">
    <property type="entry name" value="SUGAR TRANSPORTER ERD6-LIKE 14"/>
    <property type="match status" value="1"/>
</dbReference>
<dbReference type="Pfam" id="PF00083">
    <property type="entry name" value="Sugar_tr"/>
    <property type="match status" value="1"/>
</dbReference>
<dbReference type="EMBL" id="JBBPBM010000097">
    <property type="protein sequence ID" value="KAK8508843.1"/>
    <property type="molecule type" value="Genomic_DNA"/>
</dbReference>
<keyword evidence="3" id="KW-0762">Sugar transport</keyword>
<reference evidence="9 10" key="1">
    <citation type="journal article" date="2024" name="G3 (Bethesda)">
        <title>Genome assembly of Hibiscus sabdariffa L. provides insights into metabolisms of medicinal natural products.</title>
        <authorList>
            <person name="Kim T."/>
        </authorList>
    </citation>
    <scope>NUCLEOTIDE SEQUENCE [LARGE SCALE GENOMIC DNA]</scope>
    <source>
        <strain evidence="9">TK-2024</strain>
        <tissue evidence="9">Old leaves</tissue>
    </source>
</reference>
<dbReference type="PANTHER" id="PTHR48021">
    <property type="match status" value="1"/>
</dbReference>
<accession>A0ABR2BNW9</accession>
<dbReference type="InterPro" id="IPR044775">
    <property type="entry name" value="MFS_ERD6/Tret1-like"/>
</dbReference>
<evidence type="ECO:0000256" key="3">
    <source>
        <dbReference type="ARBA" id="ARBA00022597"/>
    </source>
</evidence>
<name>A0ABR2BNW9_9ROSI</name>
<evidence type="ECO:0000256" key="2">
    <source>
        <dbReference type="ARBA" id="ARBA00010992"/>
    </source>
</evidence>
<feature type="transmembrane region" description="Helical" evidence="7">
    <location>
        <begin position="213"/>
        <end position="234"/>
    </location>
</feature>
<keyword evidence="5 7" id="KW-1133">Transmembrane helix</keyword>
<evidence type="ECO:0000313" key="10">
    <source>
        <dbReference type="Proteomes" id="UP001472677"/>
    </source>
</evidence>
<feature type="transmembrane region" description="Helical" evidence="7">
    <location>
        <begin position="461"/>
        <end position="479"/>
    </location>
</feature>
<feature type="transmembrane region" description="Helical" evidence="7">
    <location>
        <begin position="394"/>
        <end position="418"/>
    </location>
</feature>
<evidence type="ECO:0000256" key="6">
    <source>
        <dbReference type="ARBA" id="ARBA00023136"/>
    </source>
</evidence>
<dbReference type="CDD" id="cd17358">
    <property type="entry name" value="MFS_GLUT6_8_Class3_like"/>
    <property type="match status" value="1"/>
</dbReference>
<dbReference type="InterPro" id="IPR005828">
    <property type="entry name" value="MFS_sugar_transport-like"/>
</dbReference>
<dbReference type="Proteomes" id="UP001472677">
    <property type="component" value="Unassembled WGS sequence"/>
</dbReference>
<evidence type="ECO:0000256" key="1">
    <source>
        <dbReference type="ARBA" id="ARBA00004141"/>
    </source>
</evidence>
<keyword evidence="4 7" id="KW-0812">Transmembrane</keyword>
<evidence type="ECO:0000259" key="8">
    <source>
        <dbReference type="PROSITE" id="PS50850"/>
    </source>
</evidence>
<gene>
    <name evidence="9" type="ORF">V6N12_034945</name>
</gene>
<dbReference type="Gene3D" id="1.20.1250.20">
    <property type="entry name" value="MFS general substrate transporter like domains"/>
    <property type="match status" value="1"/>
</dbReference>
<protein>
    <recommendedName>
        <fullName evidence="8">Major facilitator superfamily (MFS) profile domain-containing protein</fullName>
    </recommendedName>
</protein>
<keyword evidence="6 7" id="KW-0472">Membrane</keyword>
<comment type="subcellular location">
    <subcellularLocation>
        <location evidence="1">Membrane</location>
        <topology evidence="1">Multi-pass membrane protein</topology>
    </subcellularLocation>
</comment>
<evidence type="ECO:0000256" key="7">
    <source>
        <dbReference type="SAM" id="Phobius"/>
    </source>
</evidence>
<proteinExistence type="inferred from homology"/>
<feature type="transmembrane region" description="Helical" evidence="7">
    <location>
        <begin position="360"/>
        <end position="382"/>
    </location>
</feature>
<feature type="domain" description="Major facilitator superfamily (MFS) profile" evidence="8">
    <location>
        <begin position="44"/>
        <end position="483"/>
    </location>
</feature>
<feature type="transmembrane region" description="Helical" evidence="7">
    <location>
        <begin position="44"/>
        <end position="65"/>
    </location>
</feature>
<feature type="transmembrane region" description="Helical" evidence="7">
    <location>
        <begin position="113"/>
        <end position="132"/>
    </location>
</feature>
<comment type="caution">
    <text evidence="9">The sequence shown here is derived from an EMBL/GenBank/DDBJ whole genome shotgun (WGS) entry which is preliminary data.</text>
</comment>
<comment type="similarity">
    <text evidence="2">Belongs to the major facilitator superfamily. Sugar transporter (TC 2.A.1.1) family.</text>
</comment>
<dbReference type="PROSITE" id="PS50850">
    <property type="entry name" value="MFS"/>
    <property type="match status" value="1"/>
</dbReference>
<sequence>MDQQITEETEPLLVRQEHNNLVYNEENGGVGERGSVAVSNVSTVLVLSTFVAACFAFGTGCAIGYSSPTQSSIMEDLGLSVAEFSLFGSTLSIGAILGAAISGKITDLLGRKLTMWILNLFYISGWLAIAFAKTITRIHNWNFELFGNSPQVLFDAFSSHLLLIVDTPNLEQAPVYITEITTKNVRGRFTAIVLLMVSWGLSFMYVVGSFVNWRTLALIATISGLLQLLLLFFIPESPRWLAKVGRDKEMEAVLLCLRGNNADISDEAAEIKDYVESLKSFSEEGILDVFQKKYVRPLLIVVGLMVLINLGGLNGFLYYSDVILVSAGFSSMVGLITLAATQTVVGILGTILIDKLGRRPLQLVSSAGVCFSCFLTGLSFFLKEYNWWDQGSPLLALIGLLMYTGSNVVGAPIPWLLLSELFPVNVKGSAGSISNLVSRITGWAVAYYFNFLIEWSSAGTFFIFSAVCCANFILTATMVPETKGRTLEEIQASISHPLD</sequence>
<evidence type="ECO:0000313" key="9">
    <source>
        <dbReference type="EMBL" id="KAK8508843.1"/>
    </source>
</evidence>
<feature type="transmembrane region" description="Helical" evidence="7">
    <location>
        <begin position="189"/>
        <end position="207"/>
    </location>
</feature>
<dbReference type="InterPro" id="IPR020846">
    <property type="entry name" value="MFS_dom"/>
</dbReference>
<feature type="transmembrane region" description="Helical" evidence="7">
    <location>
        <begin position="77"/>
        <end position="101"/>
    </location>
</feature>
<dbReference type="InterPro" id="IPR050549">
    <property type="entry name" value="MFS_Trehalose_Transporter"/>
</dbReference>
<dbReference type="SUPFAM" id="SSF103473">
    <property type="entry name" value="MFS general substrate transporter"/>
    <property type="match status" value="1"/>
</dbReference>
<organism evidence="9 10">
    <name type="scientific">Hibiscus sabdariffa</name>
    <name type="common">roselle</name>
    <dbReference type="NCBI Taxonomy" id="183260"/>
    <lineage>
        <taxon>Eukaryota</taxon>
        <taxon>Viridiplantae</taxon>
        <taxon>Streptophyta</taxon>
        <taxon>Embryophyta</taxon>
        <taxon>Tracheophyta</taxon>
        <taxon>Spermatophyta</taxon>
        <taxon>Magnoliopsida</taxon>
        <taxon>eudicotyledons</taxon>
        <taxon>Gunneridae</taxon>
        <taxon>Pentapetalae</taxon>
        <taxon>rosids</taxon>
        <taxon>malvids</taxon>
        <taxon>Malvales</taxon>
        <taxon>Malvaceae</taxon>
        <taxon>Malvoideae</taxon>
        <taxon>Hibiscus</taxon>
    </lineage>
</organism>
<keyword evidence="3" id="KW-0813">Transport</keyword>